<dbReference type="SUPFAM" id="SSF103365">
    <property type="entry name" value="Hypothetical protein PH1602"/>
    <property type="match status" value="1"/>
</dbReference>
<dbReference type="GO" id="GO:0170057">
    <property type="term" value="F:RNA ligase (GTP) activity"/>
    <property type="evidence" value="ECO:0007669"/>
    <property type="project" value="UniProtKB-EC"/>
</dbReference>
<feature type="binding site" evidence="9">
    <location>
        <begin position="439"/>
        <end position="442"/>
    </location>
    <ligand>
        <name>GMP</name>
        <dbReference type="ChEBI" id="CHEBI:58115"/>
    </ligand>
</feature>
<evidence type="ECO:0000313" key="11">
    <source>
        <dbReference type="EMBL" id="ELA45951.1"/>
    </source>
</evidence>
<feature type="binding site" evidence="10">
    <location>
        <position position="371"/>
    </location>
    <ligand>
        <name>Mn(2+)</name>
        <dbReference type="ChEBI" id="CHEBI:29035"/>
        <label>2</label>
    </ligand>
</feature>
<protein>
    <recommendedName>
        <fullName evidence="1">3'-phosphate/5'-hydroxy nucleic acid ligase</fullName>
        <ecNumber evidence="1">6.5.1.8</ecNumber>
    </recommendedName>
</protein>
<keyword evidence="12" id="KW-1185">Reference proteome</keyword>
<comment type="cofactor">
    <cofactor evidence="10">
        <name>Mn(2+)</name>
        <dbReference type="ChEBI" id="CHEBI:29035"/>
    </cofactor>
    <text evidence="10">Binds 2 manganese ions per subunit.</text>
</comment>
<evidence type="ECO:0000256" key="1">
    <source>
        <dbReference type="ARBA" id="ARBA00012726"/>
    </source>
</evidence>
<dbReference type="InterPro" id="IPR001233">
    <property type="entry name" value="RtcB"/>
</dbReference>
<gene>
    <name evidence="11" type="ORF">VCUG_02559</name>
</gene>
<proteinExistence type="predicted"/>
<reference evidence="12" key="1">
    <citation type="submission" date="2011-03" db="EMBL/GenBank/DDBJ databases">
        <title>The genome sequence of Vavraia culicis strain floridensis.</title>
        <authorList>
            <consortium name="The Broad Institute Genome Sequencing Platform"/>
            <person name="Cuomo C."/>
            <person name="Becnel J."/>
            <person name="Sanscrainte N."/>
            <person name="Young S.K."/>
            <person name="Zeng Q."/>
            <person name="Gargeya S."/>
            <person name="Fitzgerald M."/>
            <person name="Haas B."/>
            <person name="Abouelleil A."/>
            <person name="Alvarado L."/>
            <person name="Arachchi H.M."/>
            <person name="Berlin A."/>
            <person name="Chapman S.B."/>
            <person name="Gearin G."/>
            <person name="Goldberg J."/>
            <person name="Griggs A."/>
            <person name="Gujja S."/>
            <person name="Hansen M."/>
            <person name="Heiman D."/>
            <person name="Howarth C."/>
            <person name="Larimer J."/>
            <person name="Lui A."/>
            <person name="MacDonald P.J.P."/>
            <person name="McCowen C."/>
            <person name="Montmayeur A."/>
            <person name="Murphy C."/>
            <person name="Neiman D."/>
            <person name="Pearson M."/>
            <person name="Priest M."/>
            <person name="Roberts A."/>
            <person name="Saif S."/>
            <person name="Shea T."/>
            <person name="Sisk P."/>
            <person name="Stolte C."/>
            <person name="Sykes S."/>
            <person name="Wortman J."/>
            <person name="Nusbaum C."/>
            <person name="Birren B."/>
        </authorList>
    </citation>
    <scope>NUCLEOTIDE SEQUENCE [LARGE SCALE GENOMIC DNA]</scope>
    <source>
        <strain evidence="12">floridensis</strain>
    </source>
</reference>
<dbReference type="InterPro" id="IPR036025">
    <property type="entry name" value="RtcB-like_sf"/>
</dbReference>
<dbReference type="GO" id="GO:0046872">
    <property type="term" value="F:metal ion binding"/>
    <property type="evidence" value="ECO:0007669"/>
    <property type="project" value="UniProtKB-KW"/>
</dbReference>
<dbReference type="OMA" id="QTRGVEC"/>
<evidence type="ECO:0000256" key="6">
    <source>
        <dbReference type="ARBA" id="ARBA00023211"/>
    </source>
</evidence>
<feature type="active site" description="GMP-histidine intermediate" evidence="8">
    <location>
        <position position="439"/>
    </location>
</feature>
<evidence type="ECO:0000256" key="5">
    <source>
        <dbReference type="ARBA" id="ARBA00023134"/>
    </source>
</evidence>
<accession>L2GQM9</accession>
<dbReference type="Proteomes" id="UP000011081">
    <property type="component" value="Unassembled WGS sequence"/>
</dbReference>
<feature type="binding site" evidence="9">
    <location>
        <begin position="371"/>
        <end position="372"/>
    </location>
    <ligand>
        <name>GMP</name>
        <dbReference type="ChEBI" id="CHEBI:58115"/>
    </ligand>
</feature>
<evidence type="ECO:0000256" key="4">
    <source>
        <dbReference type="ARBA" id="ARBA00022741"/>
    </source>
</evidence>
<dbReference type="GO" id="GO:0005525">
    <property type="term" value="F:GTP binding"/>
    <property type="evidence" value="ECO:0007669"/>
    <property type="project" value="UniProtKB-KW"/>
</dbReference>
<evidence type="ECO:0000256" key="3">
    <source>
        <dbReference type="ARBA" id="ARBA00022723"/>
    </source>
</evidence>
<dbReference type="VEuPathDB" id="MicrosporidiaDB:VCUG_02559"/>
<dbReference type="GeneID" id="19880420"/>
<dbReference type="PANTHER" id="PTHR11118:SF1">
    <property type="entry name" value="RNA-SPLICING LIGASE RTCB HOMOLOG"/>
    <property type="match status" value="1"/>
</dbReference>
<feature type="binding site" evidence="9">
    <location>
        <position position="422"/>
    </location>
    <ligand>
        <name>GMP</name>
        <dbReference type="ChEBI" id="CHEBI:58115"/>
    </ligand>
</feature>
<keyword evidence="5 9" id="KW-0342">GTP-binding</keyword>
<dbReference type="PANTHER" id="PTHR11118">
    <property type="entry name" value="RNA-SPLICING LIGASE RTCB HOMOLOG"/>
    <property type="match status" value="1"/>
</dbReference>
<organism evidence="11 12">
    <name type="scientific">Vavraia culicis (isolate floridensis)</name>
    <name type="common">Microsporidian parasite</name>
    <dbReference type="NCBI Taxonomy" id="948595"/>
    <lineage>
        <taxon>Eukaryota</taxon>
        <taxon>Fungi</taxon>
        <taxon>Fungi incertae sedis</taxon>
        <taxon>Microsporidia</taxon>
        <taxon>Pleistophoridae</taxon>
        <taxon>Vavraia</taxon>
    </lineage>
</organism>
<dbReference type="Gene3D" id="3.90.1860.10">
    <property type="entry name" value="tRNA-splicing ligase RtcB"/>
    <property type="match status" value="1"/>
</dbReference>
<evidence type="ECO:0000313" key="12">
    <source>
        <dbReference type="Proteomes" id="UP000011081"/>
    </source>
</evidence>
<dbReference type="OrthoDB" id="10249697at2759"/>
<keyword evidence="2" id="KW-0436">Ligase</keyword>
<evidence type="ECO:0000256" key="7">
    <source>
        <dbReference type="ARBA" id="ARBA00047746"/>
    </source>
</evidence>
<keyword evidence="6 10" id="KW-0464">Manganese</keyword>
<name>L2GQM9_VAVCU</name>
<comment type="catalytic activity">
    <reaction evidence="7">
        <text>a 3'-end 3'-phospho-ribonucleotide-RNA + a 5'-end dephospho-ribonucleoside-RNA + GTP = a ribonucleotidyl-ribonucleotide-RNA + GMP + diphosphate</text>
        <dbReference type="Rhea" id="RHEA:68076"/>
        <dbReference type="Rhea" id="RHEA-COMP:10463"/>
        <dbReference type="Rhea" id="RHEA-COMP:13936"/>
        <dbReference type="Rhea" id="RHEA-COMP:17355"/>
        <dbReference type="ChEBI" id="CHEBI:33019"/>
        <dbReference type="ChEBI" id="CHEBI:37565"/>
        <dbReference type="ChEBI" id="CHEBI:58115"/>
        <dbReference type="ChEBI" id="CHEBI:83062"/>
        <dbReference type="ChEBI" id="CHEBI:138284"/>
        <dbReference type="ChEBI" id="CHEBI:173118"/>
        <dbReference type="EC" id="6.5.1.8"/>
    </reaction>
</comment>
<evidence type="ECO:0000256" key="2">
    <source>
        <dbReference type="ARBA" id="ARBA00022598"/>
    </source>
</evidence>
<feature type="binding site" evidence="9">
    <location>
        <begin position="415"/>
        <end position="418"/>
    </location>
    <ligand>
        <name>GMP</name>
        <dbReference type="ChEBI" id="CHEBI:58115"/>
    </ligand>
</feature>
<dbReference type="EMBL" id="GL877478">
    <property type="protein sequence ID" value="ELA45951.1"/>
    <property type="molecule type" value="Genomic_DNA"/>
</dbReference>
<feature type="binding site" evidence="9">
    <location>
        <begin position="232"/>
        <end position="236"/>
    </location>
    <ligand>
        <name>GMP</name>
        <dbReference type="ChEBI" id="CHEBI:58115"/>
    </ligand>
</feature>
<evidence type="ECO:0000256" key="9">
    <source>
        <dbReference type="PIRSR" id="PIRSR601233-2"/>
    </source>
</evidence>
<dbReference type="RefSeq" id="XP_008075566.1">
    <property type="nucleotide sequence ID" value="XM_008077375.1"/>
</dbReference>
<dbReference type="Pfam" id="PF01139">
    <property type="entry name" value="RtcB"/>
    <property type="match status" value="1"/>
</dbReference>
<sequence length="514" mass="56497">MKENNAEKEIAQCNEEQEFTSKMAELYKKEEDKKYLDLTDQVRLLIPLKYSSIFPGKNVVEQMFAVTRLPHVHSVVGLPDIHLGYAFPIGSVVGASIVVPEGVGNDINCGVRMVRTRSNYRDVDMAEVARQLFDAIPSGIGGDTVNTIIDEIVNALNKGVADTQNRRAAFTDMKLINEVCNEGVDFLVKHGIVSDERDRIERGGRFPSDSRMLSQKAKAKGLKQLGSLGAGNHFLEIQRVAEVYDNDADFAVDELVFMIHTGSRGLGFEVCESATQVAASTRCITESEIGNESHDIQAVRKSIGLCSASISASGSSENLSYFEAHESEDYLLEMGCAANYAFCNRAIISKKVEEVLGQWNVKCELVYDVGHNSLIRENIDGRECFVHRKGAARALPPNHPELRCNREKGQPIPIGGSMGTSSYLLYAQDTAKSLFSSPHGAGRKISRHKARKLITMEQLRQVMGDIILMSKSEKGAIEEAPMVYKDIDDVVDAAVELGLVKKAVKLEPLAVIKG</sequence>
<evidence type="ECO:0000256" key="10">
    <source>
        <dbReference type="PIRSR" id="PIRSR601233-3"/>
    </source>
</evidence>
<keyword evidence="3 10" id="KW-0479">Metal-binding</keyword>
<feature type="binding site" evidence="10">
    <location>
        <position position="233"/>
    </location>
    <ligand>
        <name>Mn(2+)</name>
        <dbReference type="ChEBI" id="CHEBI:29035"/>
        <label>1</label>
    </ligand>
</feature>
<feature type="binding site" evidence="9">
    <location>
        <position position="513"/>
    </location>
    <ligand>
        <name>GMP</name>
        <dbReference type="ChEBI" id="CHEBI:58115"/>
    </ligand>
</feature>
<feature type="binding site" evidence="10">
    <location>
        <position position="260"/>
    </location>
    <ligand>
        <name>Mn(2+)</name>
        <dbReference type="ChEBI" id="CHEBI:29035"/>
        <label>2</label>
    </ligand>
</feature>
<evidence type="ECO:0000256" key="8">
    <source>
        <dbReference type="PIRSR" id="PIRSR601233-1"/>
    </source>
</evidence>
<keyword evidence="4 9" id="KW-0547">Nucleotide-binding</keyword>
<dbReference type="GO" id="GO:0006396">
    <property type="term" value="P:RNA processing"/>
    <property type="evidence" value="ECO:0007669"/>
    <property type="project" value="InterPro"/>
</dbReference>
<dbReference type="GO" id="GO:0003972">
    <property type="term" value="F:RNA ligase (ATP) activity"/>
    <property type="evidence" value="ECO:0007669"/>
    <property type="project" value="TreeGrafter"/>
</dbReference>
<dbReference type="HOGENOM" id="CLU_022279_0_1_1"/>
<dbReference type="InParanoid" id="L2GQM9"/>
<dbReference type="EC" id="6.5.1.8" evidence="1"/>
<feature type="binding site" evidence="10">
    <location>
        <position position="106"/>
    </location>
    <ligand>
        <name>Mn(2+)</name>
        <dbReference type="ChEBI" id="CHEBI:29035"/>
        <label>1</label>
    </ligand>
</feature>
<dbReference type="STRING" id="948595.L2GQM9"/>
<dbReference type="AlphaFoldDB" id="L2GQM9"/>